<dbReference type="GO" id="GO:0003700">
    <property type="term" value="F:DNA-binding transcription factor activity"/>
    <property type="evidence" value="ECO:0007669"/>
    <property type="project" value="InterPro"/>
</dbReference>
<keyword evidence="2 10" id="KW-0489">Methyltransferase</keyword>
<dbReference type="AlphaFoldDB" id="A0A4Z0QI21"/>
<evidence type="ECO:0000256" key="1">
    <source>
        <dbReference type="ARBA" id="ARBA00001286"/>
    </source>
</evidence>
<evidence type="ECO:0000256" key="7">
    <source>
        <dbReference type="ARBA" id="ARBA00023204"/>
    </source>
</evidence>
<dbReference type="CDD" id="cd06445">
    <property type="entry name" value="ATase"/>
    <property type="match status" value="1"/>
</dbReference>
<dbReference type="InterPro" id="IPR014048">
    <property type="entry name" value="MethylDNA_cys_MeTrfase_DNA-bd"/>
</dbReference>
<sequence>MTDYQRIAAAIGYIQNNFRAQPTLEQIAEQAHWSPFHFQRKFQEWAGVSPKKFLQYLSVAHAKHLLQRQASVAEATYATGLSGPGRLHDLFVTLEAMTPGEYRQGGASLTIGYSFGESRFGPYLVASTSKGICRLHFADDADQALTELRQEWPQATLRAQASPEHAQVARFFAREFGPTDRLNLHLKGTDFQLKVWESLLRIPEGQLTTYAGLAAQAGYGPAVRAVGTAIGANPVGYLIPCHRVIRNGGELGQYRWGATRKAALVGWEAAQLVSVPQATEAEHRTSSEQE</sequence>
<keyword evidence="3 10" id="KW-0808">Transferase</keyword>
<dbReference type="InterPro" id="IPR001497">
    <property type="entry name" value="MethylDNA_cys_MeTrfase_AS"/>
</dbReference>
<evidence type="ECO:0000313" key="11">
    <source>
        <dbReference type="Proteomes" id="UP000298471"/>
    </source>
</evidence>
<evidence type="ECO:0000259" key="9">
    <source>
        <dbReference type="PROSITE" id="PS01124"/>
    </source>
</evidence>
<comment type="caution">
    <text evidence="10">The sequence shown here is derived from an EMBL/GenBank/DDBJ whole genome shotgun (WGS) entry which is preliminary data.</text>
</comment>
<name>A0A4Z0QI21_9BACT</name>
<dbReference type="GO" id="GO:0043565">
    <property type="term" value="F:sequence-specific DNA binding"/>
    <property type="evidence" value="ECO:0007669"/>
    <property type="project" value="InterPro"/>
</dbReference>
<dbReference type="Pfam" id="PF12833">
    <property type="entry name" value="HTH_18"/>
    <property type="match status" value="1"/>
</dbReference>
<keyword evidence="6" id="KW-0804">Transcription</keyword>
<proteinExistence type="predicted"/>
<evidence type="ECO:0000256" key="2">
    <source>
        <dbReference type="ARBA" id="ARBA00022603"/>
    </source>
</evidence>
<dbReference type="PANTHER" id="PTHR10815">
    <property type="entry name" value="METHYLATED-DNA--PROTEIN-CYSTEINE METHYLTRANSFERASE"/>
    <property type="match status" value="1"/>
</dbReference>
<evidence type="ECO:0000256" key="8">
    <source>
        <dbReference type="ARBA" id="ARBA00049348"/>
    </source>
</evidence>
<dbReference type="Proteomes" id="UP000298471">
    <property type="component" value="Unassembled WGS sequence"/>
</dbReference>
<dbReference type="PANTHER" id="PTHR10815:SF13">
    <property type="entry name" value="METHYLATED-DNA--PROTEIN-CYSTEINE METHYLTRANSFERASE"/>
    <property type="match status" value="1"/>
</dbReference>
<keyword evidence="4" id="KW-0227">DNA damage</keyword>
<dbReference type="GO" id="GO:0006281">
    <property type="term" value="P:DNA repair"/>
    <property type="evidence" value="ECO:0007669"/>
    <property type="project" value="UniProtKB-KW"/>
</dbReference>
<comment type="catalytic activity">
    <reaction evidence="1">
        <text>a 4-O-methyl-thymidine in DNA + L-cysteinyl-[protein] = a thymidine in DNA + S-methyl-L-cysteinyl-[protein]</text>
        <dbReference type="Rhea" id="RHEA:53428"/>
        <dbReference type="Rhea" id="RHEA-COMP:10131"/>
        <dbReference type="Rhea" id="RHEA-COMP:10132"/>
        <dbReference type="Rhea" id="RHEA-COMP:13555"/>
        <dbReference type="Rhea" id="RHEA-COMP:13556"/>
        <dbReference type="ChEBI" id="CHEBI:29950"/>
        <dbReference type="ChEBI" id="CHEBI:82612"/>
        <dbReference type="ChEBI" id="CHEBI:137386"/>
        <dbReference type="ChEBI" id="CHEBI:137387"/>
        <dbReference type="EC" id="2.1.1.63"/>
    </reaction>
</comment>
<dbReference type="InterPro" id="IPR018060">
    <property type="entry name" value="HTH_AraC"/>
</dbReference>
<keyword evidence="11" id="KW-1185">Reference proteome</keyword>
<dbReference type="SUPFAM" id="SSF46767">
    <property type="entry name" value="Methylated DNA-protein cysteine methyltransferase, C-terminal domain"/>
    <property type="match status" value="1"/>
</dbReference>
<dbReference type="Gene3D" id="1.10.10.10">
    <property type="entry name" value="Winged helix-like DNA-binding domain superfamily/Winged helix DNA-binding domain"/>
    <property type="match status" value="1"/>
</dbReference>
<evidence type="ECO:0000256" key="5">
    <source>
        <dbReference type="ARBA" id="ARBA00023015"/>
    </source>
</evidence>
<accession>A0A4Z0QI21</accession>
<dbReference type="EMBL" id="SRMB01000001">
    <property type="protein sequence ID" value="TGE28893.1"/>
    <property type="molecule type" value="Genomic_DNA"/>
</dbReference>
<dbReference type="InterPro" id="IPR036217">
    <property type="entry name" value="MethylDNA_cys_MeTrfase_DNAb"/>
</dbReference>
<dbReference type="SUPFAM" id="SSF46689">
    <property type="entry name" value="Homeodomain-like"/>
    <property type="match status" value="1"/>
</dbReference>
<dbReference type="InterPro" id="IPR036631">
    <property type="entry name" value="MGMT_N_sf"/>
</dbReference>
<evidence type="ECO:0000256" key="6">
    <source>
        <dbReference type="ARBA" id="ARBA00023163"/>
    </source>
</evidence>
<evidence type="ECO:0000256" key="4">
    <source>
        <dbReference type="ARBA" id="ARBA00022763"/>
    </source>
</evidence>
<dbReference type="PROSITE" id="PS01124">
    <property type="entry name" value="HTH_ARAC_FAMILY_2"/>
    <property type="match status" value="1"/>
</dbReference>
<evidence type="ECO:0000313" key="10">
    <source>
        <dbReference type="EMBL" id="TGE28893.1"/>
    </source>
</evidence>
<feature type="domain" description="HTH araC/xylS-type" evidence="9">
    <location>
        <begin position="8"/>
        <end position="105"/>
    </location>
</feature>
<dbReference type="NCBIfam" id="TIGR00589">
    <property type="entry name" value="ogt"/>
    <property type="match status" value="1"/>
</dbReference>
<dbReference type="EC" id="2.1.1.63" evidence="10"/>
<dbReference type="InterPro" id="IPR009057">
    <property type="entry name" value="Homeodomain-like_sf"/>
</dbReference>
<dbReference type="InterPro" id="IPR036388">
    <property type="entry name" value="WH-like_DNA-bd_sf"/>
</dbReference>
<organism evidence="10 11">
    <name type="scientific">Hymenobacter metallicola</name>
    <dbReference type="NCBI Taxonomy" id="2563114"/>
    <lineage>
        <taxon>Bacteria</taxon>
        <taxon>Pseudomonadati</taxon>
        <taxon>Bacteroidota</taxon>
        <taxon>Cytophagia</taxon>
        <taxon>Cytophagales</taxon>
        <taxon>Hymenobacteraceae</taxon>
        <taxon>Hymenobacter</taxon>
    </lineage>
</organism>
<evidence type="ECO:0000256" key="3">
    <source>
        <dbReference type="ARBA" id="ARBA00022679"/>
    </source>
</evidence>
<dbReference type="GO" id="GO:0003908">
    <property type="term" value="F:methylated-DNA-[protein]-cysteine S-methyltransferase activity"/>
    <property type="evidence" value="ECO:0007669"/>
    <property type="project" value="UniProtKB-EC"/>
</dbReference>
<dbReference type="RefSeq" id="WP_135392798.1">
    <property type="nucleotide sequence ID" value="NZ_SRMB01000001.1"/>
</dbReference>
<protein>
    <submittedName>
        <fullName evidence="10">Methylated-DNA--[protein]-cysteine S-methyltransferase</fullName>
        <ecNumber evidence="10">2.1.1.63</ecNumber>
    </submittedName>
</protein>
<dbReference type="GO" id="GO:0032259">
    <property type="term" value="P:methylation"/>
    <property type="evidence" value="ECO:0007669"/>
    <property type="project" value="UniProtKB-KW"/>
</dbReference>
<dbReference type="SUPFAM" id="SSF53155">
    <property type="entry name" value="Methylated DNA-protein cysteine methyltransferase domain"/>
    <property type="match status" value="1"/>
</dbReference>
<gene>
    <name evidence="10" type="ORF">E5K02_05375</name>
</gene>
<dbReference type="Gene3D" id="3.30.160.70">
    <property type="entry name" value="Methylated DNA-protein cysteine methyltransferase domain"/>
    <property type="match status" value="1"/>
</dbReference>
<comment type="catalytic activity">
    <reaction evidence="8">
        <text>a 6-O-methyl-2'-deoxyguanosine in DNA + L-cysteinyl-[protein] = S-methyl-L-cysteinyl-[protein] + a 2'-deoxyguanosine in DNA</text>
        <dbReference type="Rhea" id="RHEA:24000"/>
        <dbReference type="Rhea" id="RHEA-COMP:10131"/>
        <dbReference type="Rhea" id="RHEA-COMP:10132"/>
        <dbReference type="Rhea" id="RHEA-COMP:11367"/>
        <dbReference type="Rhea" id="RHEA-COMP:11368"/>
        <dbReference type="ChEBI" id="CHEBI:29950"/>
        <dbReference type="ChEBI" id="CHEBI:82612"/>
        <dbReference type="ChEBI" id="CHEBI:85445"/>
        <dbReference type="ChEBI" id="CHEBI:85448"/>
        <dbReference type="EC" id="2.1.1.63"/>
    </reaction>
</comment>
<dbReference type="PROSITE" id="PS00374">
    <property type="entry name" value="MGMT"/>
    <property type="match status" value="1"/>
</dbReference>
<dbReference type="Gene3D" id="1.10.10.60">
    <property type="entry name" value="Homeodomain-like"/>
    <property type="match status" value="1"/>
</dbReference>
<dbReference type="OrthoDB" id="9802228at2"/>
<reference evidence="10 11" key="1">
    <citation type="submission" date="2019-04" db="EMBL/GenBank/DDBJ databases">
        <authorList>
            <person name="Feng G."/>
            <person name="Zhang J."/>
            <person name="Zhu H."/>
        </authorList>
    </citation>
    <scope>NUCLEOTIDE SEQUENCE [LARGE SCALE GENOMIC DNA]</scope>
    <source>
        <strain evidence="10 11">9PBR-1</strain>
    </source>
</reference>
<keyword evidence="5" id="KW-0805">Transcription regulation</keyword>
<keyword evidence="7" id="KW-0234">DNA repair</keyword>
<dbReference type="Pfam" id="PF01035">
    <property type="entry name" value="DNA_binding_1"/>
    <property type="match status" value="1"/>
</dbReference>
<dbReference type="SMART" id="SM00342">
    <property type="entry name" value="HTH_ARAC"/>
    <property type="match status" value="1"/>
</dbReference>